<dbReference type="InterPro" id="IPR039420">
    <property type="entry name" value="WalR-like"/>
</dbReference>
<evidence type="ECO:0000313" key="10">
    <source>
        <dbReference type="EMBL" id="MFL0250457.1"/>
    </source>
</evidence>
<evidence type="ECO:0000256" key="4">
    <source>
        <dbReference type="ARBA" id="ARBA00023163"/>
    </source>
</evidence>
<dbReference type="InterPro" id="IPR001789">
    <property type="entry name" value="Sig_transdc_resp-reg_receiver"/>
</dbReference>
<dbReference type="InterPro" id="IPR001867">
    <property type="entry name" value="OmpR/PhoB-type_DNA-bd"/>
</dbReference>
<dbReference type="Pfam" id="PF00072">
    <property type="entry name" value="Response_reg"/>
    <property type="match status" value="1"/>
</dbReference>
<proteinExistence type="predicted"/>
<dbReference type="PROSITE" id="PS51755">
    <property type="entry name" value="OMPR_PHOB"/>
    <property type="match status" value="1"/>
</dbReference>
<dbReference type="PANTHER" id="PTHR48111">
    <property type="entry name" value="REGULATOR OF RPOS"/>
    <property type="match status" value="1"/>
</dbReference>
<evidence type="ECO:0000256" key="7">
    <source>
        <dbReference type="PROSITE-ProRule" id="PRU01091"/>
    </source>
</evidence>
<feature type="domain" description="Response regulatory" evidence="8">
    <location>
        <begin position="4"/>
        <end position="116"/>
    </location>
</feature>
<evidence type="ECO:0000313" key="11">
    <source>
        <dbReference type="Proteomes" id="UP001623592"/>
    </source>
</evidence>
<protein>
    <recommendedName>
        <fullName evidence="1">Stage 0 sporulation protein A homolog</fullName>
    </recommendedName>
</protein>
<dbReference type="Gene3D" id="1.10.10.10">
    <property type="entry name" value="Winged helix-like DNA-binding domain superfamily/Winged helix DNA-binding domain"/>
    <property type="match status" value="1"/>
</dbReference>
<dbReference type="RefSeq" id="WP_406787127.1">
    <property type="nucleotide sequence ID" value="NZ_JBJIAA010000006.1"/>
</dbReference>
<accession>A0ABW8TE36</accession>
<reference evidence="10 11" key="1">
    <citation type="submission" date="2024-11" db="EMBL/GenBank/DDBJ databases">
        <authorList>
            <person name="Heng Y.C."/>
            <person name="Lim A.C.H."/>
            <person name="Lee J.K.Y."/>
            <person name="Kittelmann S."/>
        </authorList>
    </citation>
    <scope>NUCLEOTIDE SEQUENCE [LARGE SCALE GENOMIC DNA]</scope>
    <source>
        <strain evidence="10 11">WILCCON 0114</strain>
    </source>
</reference>
<comment type="function">
    <text evidence="5">May play the central regulatory role in sporulation. It may be an element of the effector pathway responsible for the activation of sporulation genes in response to nutritional stress. Spo0A may act in concert with spo0H (a sigma factor) to control the expression of some genes that are critical to the sporulation process.</text>
</comment>
<keyword evidence="4" id="KW-0804">Transcription</keyword>
<feature type="domain" description="OmpR/PhoB-type" evidence="9">
    <location>
        <begin position="129"/>
        <end position="226"/>
    </location>
</feature>
<organism evidence="10 11">
    <name type="scientific">Clostridium neuense</name>
    <dbReference type="NCBI Taxonomy" id="1728934"/>
    <lineage>
        <taxon>Bacteria</taxon>
        <taxon>Bacillati</taxon>
        <taxon>Bacillota</taxon>
        <taxon>Clostridia</taxon>
        <taxon>Eubacteriales</taxon>
        <taxon>Clostridiaceae</taxon>
        <taxon>Clostridium</taxon>
    </lineage>
</organism>
<dbReference type="CDD" id="cd17574">
    <property type="entry name" value="REC_OmpR"/>
    <property type="match status" value="1"/>
</dbReference>
<dbReference type="SUPFAM" id="SSF46894">
    <property type="entry name" value="C-terminal effector domain of the bipartite response regulators"/>
    <property type="match status" value="1"/>
</dbReference>
<sequence>MEEKILLVDDEESILNVLSYALNKEGYETEKAYNGQEALDKFRIFKPDIVILDLMLPVISGYDVCKKIEDENVGIIMLTAKNDIVDKLLGLELGADDYLTKPFDIREVIARVKSLSRRCKKTSSASINNNFIVIDDFKIDYRERVVTIGGKELEFTAKEFELLYLLISNINIVYTRDQLLDLVWNMEYIGGTRTVDTHVQRIRKKLGDKYEKLIMTIHGVGYKGVNPYESRNKG</sequence>
<keyword evidence="11" id="KW-1185">Reference proteome</keyword>
<dbReference type="Pfam" id="PF00486">
    <property type="entry name" value="Trans_reg_C"/>
    <property type="match status" value="1"/>
</dbReference>
<dbReference type="InterPro" id="IPR016032">
    <property type="entry name" value="Sig_transdc_resp-reg_C-effctor"/>
</dbReference>
<feature type="DNA-binding region" description="OmpR/PhoB-type" evidence="7">
    <location>
        <begin position="129"/>
        <end position="226"/>
    </location>
</feature>
<keyword evidence="2" id="KW-0805">Transcription regulation</keyword>
<name>A0ABW8TE36_9CLOT</name>
<feature type="modified residue" description="4-aspartylphosphate" evidence="6">
    <location>
        <position position="53"/>
    </location>
</feature>
<evidence type="ECO:0000256" key="2">
    <source>
        <dbReference type="ARBA" id="ARBA00023015"/>
    </source>
</evidence>
<evidence type="ECO:0000256" key="3">
    <source>
        <dbReference type="ARBA" id="ARBA00023125"/>
    </source>
</evidence>
<evidence type="ECO:0000259" key="9">
    <source>
        <dbReference type="PROSITE" id="PS51755"/>
    </source>
</evidence>
<dbReference type="SUPFAM" id="SSF52172">
    <property type="entry name" value="CheY-like"/>
    <property type="match status" value="1"/>
</dbReference>
<dbReference type="SMART" id="SM00448">
    <property type="entry name" value="REC"/>
    <property type="match status" value="1"/>
</dbReference>
<evidence type="ECO:0000256" key="6">
    <source>
        <dbReference type="PROSITE-ProRule" id="PRU00169"/>
    </source>
</evidence>
<gene>
    <name evidence="10" type="ORF">ACJDT4_08470</name>
</gene>
<evidence type="ECO:0000259" key="8">
    <source>
        <dbReference type="PROSITE" id="PS50110"/>
    </source>
</evidence>
<dbReference type="Proteomes" id="UP001623592">
    <property type="component" value="Unassembled WGS sequence"/>
</dbReference>
<dbReference type="PROSITE" id="PS50110">
    <property type="entry name" value="RESPONSE_REGULATORY"/>
    <property type="match status" value="1"/>
</dbReference>
<dbReference type="Gene3D" id="3.40.50.2300">
    <property type="match status" value="1"/>
</dbReference>
<keyword evidence="6" id="KW-0597">Phosphoprotein</keyword>
<dbReference type="InterPro" id="IPR036388">
    <property type="entry name" value="WH-like_DNA-bd_sf"/>
</dbReference>
<dbReference type="CDD" id="cd00383">
    <property type="entry name" value="trans_reg_C"/>
    <property type="match status" value="1"/>
</dbReference>
<keyword evidence="3 7" id="KW-0238">DNA-binding</keyword>
<dbReference type="EMBL" id="JBJIAA010000006">
    <property type="protein sequence ID" value="MFL0250457.1"/>
    <property type="molecule type" value="Genomic_DNA"/>
</dbReference>
<dbReference type="Gene3D" id="6.10.250.690">
    <property type="match status" value="1"/>
</dbReference>
<evidence type="ECO:0000256" key="5">
    <source>
        <dbReference type="ARBA" id="ARBA00024867"/>
    </source>
</evidence>
<comment type="caution">
    <text evidence="10">The sequence shown here is derived from an EMBL/GenBank/DDBJ whole genome shotgun (WGS) entry which is preliminary data.</text>
</comment>
<evidence type="ECO:0000256" key="1">
    <source>
        <dbReference type="ARBA" id="ARBA00018672"/>
    </source>
</evidence>
<dbReference type="PANTHER" id="PTHR48111:SF73">
    <property type="entry name" value="ALKALINE PHOSPHATASE SYNTHESIS TRANSCRIPTIONAL REGULATORY PROTEIN PHOP"/>
    <property type="match status" value="1"/>
</dbReference>
<dbReference type="InterPro" id="IPR011006">
    <property type="entry name" value="CheY-like_superfamily"/>
</dbReference>
<dbReference type="SMART" id="SM00862">
    <property type="entry name" value="Trans_reg_C"/>
    <property type="match status" value="1"/>
</dbReference>